<dbReference type="OrthoDB" id="5432776at2"/>
<dbReference type="Proteomes" id="UP000279029">
    <property type="component" value="Chromosome"/>
</dbReference>
<reference evidence="1 2" key="1">
    <citation type="submission" date="2018-09" db="EMBL/GenBank/DDBJ databases">
        <authorList>
            <person name="Postec A."/>
        </authorList>
    </citation>
    <scope>NUCLEOTIDE SEQUENCE [LARGE SCALE GENOMIC DNA]</scope>
    <source>
        <strain evidence="1">70B-A</strain>
    </source>
</reference>
<gene>
    <name evidence="1" type="ORF">PATL70BA_0777</name>
</gene>
<evidence type="ECO:0000313" key="2">
    <source>
        <dbReference type="Proteomes" id="UP000279029"/>
    </source>
</evidence>
<dbReference type="AlphaFoldDB" id="A0A3P7PQJ0"/>
<sequence length="68" mass="8133">MTKWKYKVVEFDTKKSFGGGKIDRQYIEDQLNELGRQGWEIISNFTTNEGYGNTKKIVYTFKREEKEM</sequence>
<dbReference type="Pfam" id="PF13783">
    <property type="entry name" value="DUF4177"/>
    <property type="match status" value="1"/>
</dbReference>
<evidence type="ECO:0000313" key="1">
    <source>
        <dbReference type="EMBL" id="VDN46647.1"/>
    </source>
</evidence>
<protein>
    <recommendedName>
        <fullName evidence="3">DUF4177 domain-containing protein</fullName>
    </recommendedName>
</protein>
<proteinExistence type="predicted"/>
<keyword evidence="2" id="KW-1185">Reference proteome</keyword>
<dbReference type="InterPro" id="IPR025234">
    <property type="entry name" value="YjzH-like"/>
</dbReference>
<dbReference type="EMBL" id="LR130778">
    <property type="protein sequence ID" value="VDN46647.1"/>
    <property type="molecule type" value="Genomic_DNA"/>
</dbReference>
<evidence type="ECO:0008006" key="3">
    <source>
        <dbReference type="Google" id="ProtNLM"/>
    </source>
</evidence>
<name>A0A3P7PQJ0_9FIRM</name>
<accession>A0A3P7PQJ0</accession>
<dbReference type="RefSeq" id="WP_125136123.1">
    <property type="nucleotide sequence ID" value="NZ_LR130778.1"/>
</dbReference>
<dbReference type="KEGG" id="cbar:PATL70BA_0777"/>
<organism evidence="1 2">
    <name type="scientific">Petrocella atlantisensis</name>
    <dbReference type="NCBI Taxonomy" id="2173034"/>
    <lineage>
        <taxon>Bacteria</taxon>
        <taxon>Bacillati</taxon>
        <taxon>Bacillota</taxon>
        <taxon>Clostridia</taxon>
        <taxon>Lachnospirales</taxon>
        <taxon>Vallitaleaceae</taxon>
        <taxon>Petrocella</taxon>
    </lineage>
</organism>